<comment type="cofactor">
    <cofactor evidence="15">
        <name>Mg(2+)</name>
        <dbReference type="ChEBI" id="CHEBI:18420"/>
    </cofactor>
    <text evidence="15">Binds 1 Mg(2+) ion per subunit.</text>
</comment>
<dbReference type="SUPFAM" id="SSF52540">
    <property type="entry name" value="P-loop containing nucleoside triphosphate hydrolases"/>
    <property type="match status" value="1"/>
</dbReference>
<evidence type="ECO:0000313" key="19">
    <source>
        <dbReference type="EMBL" id="MBK1711838.1"/>
    </source>
</evidence>
<proteinExistence type="inferred from homology"/>
<dbReference type="EMBL" id="NRRU01000008">
    <property type="protein sequence ID" value="MBK1711838.1"/>
    <property type="molecule type" value="Genomic_DNA"/>
</dbReference>
<dbReference type="InterPro" id="IPR004586">
    <property type="entry name" value="RecB"/>
</dbReference>
<dbReference type="Pfam" id="PF00580">
    <property type="entry name" value="UvrD-helicase"/>
    <property type="match status" value="1"/>
</dbReference>
<dbReference type="Pfam" id="PF12705">
    <property type="entry name" value="PDDEXK_1"/>
    <property type="match status" value="1"/>
</dbReference>
<reference evidence="19" key="1">
    <citation type="submission" date="2017-08" db="EMBL/GenBank/DDBJ databases">
        <authorList>
            <person name="Imhoff J.F."/>
            <person name="Rahn T."/>
            <person name="Kuenzel S."/>
            <person name="Neulinger S.C."/>
        </authorList>
    </citation>
    <scope>NUCLEOTIDE SEQUENCE</scope>
    <source>
        <strain evidence="19">IM 151</strain>
    </source>
</reference>
<dbReference type="EC" id="5.6.2.4" evidence="15"/>
<comment type="caution">
    <text evidence="19">The sequence shown here is derived from an EMBL/GenBank/DDBJ whole genome shotgun (WGS) entry which is preliminary data.</text>
</comment>
<dbReference type="CDD" id="cd22352">
    <property type="entry name" value="RecB_C-like"/>
    <property type="match status" value="1"/>
</dbReference>
<keyword evidence="12 15" id="KW-0413">Isomerase</keyword>
<evidence type="ECO:0000256" key="6">
    <source>
        <dbReference type="ARBA" id="ARBA00022806"/>
    </source>
</evidence>
<keyword evidence="4 15" id="KW-0227">DNA damage</keyword>
<dbReference type="InterPro" id="IPR000212">
    <property type="entry name" value="DNA_helicase_UvrD/REP"/>
</dbReference>
<evidence type="ECO:0000256" key="2">
    <source>
        <dbReference type="ARBA" id="ARBA00022723"/>
    </source>
</evidence>
<feature type="region of interest" description="Nuclease activity, interacts with RecD and RecA" evidence="15">
    <location>
        <begin position="930"/>
        <end position="1215"/>
    </location>
</feature>
<organism evidence="19 20">
    <name type="scientific">Rubrivivax gelatinosus</name>
    <name type="common">Rhodocyclus gelatinosus</name>
    <name type="synonym">Rhodopseudomonas gelatinosa</name>
    <dbReference type="NCBI Taxonomy" id="28068"/>
    <lineage>
        <taxon>Bacteria</taxon>
        <taxon>Pseudomonadati</taxon>
        <taxon>Pseudomonadota</taxon>
        <taxon>Betaproteobacteria</taxon>
        <taxon>Burkholderiales</taxon>
        <taxon>Sphaerotilaceae</taxon>
        <taxon>Rubrivivax</taxon>
    </lineage>
</organism>
<feature type="active site" description="For nuclease activity" evidence="15">
    <location>
        <position position="1111"/>
    </location>
</feature>
<evidence type="ECO:0000256" key="10">
    <source>
        <dbReference type="ARBA" id="ARBA00023125"/>
    </source>
</evidence>
<gene>
    <name evidence="15 19" type="primary">recB</name>
    <name evidence="19" type="ORF">CKO43_03465</name>
</gene>
<evidence type="ECO:0000256" key="3">
    <source>
        <dbReference type="ARBA" id="ARBA00022741"/>
    </source>
</evidence>
<keyword evidence="11 15" id="KW-0234">DNA repair</keyword>
<keyword evidence="5 15" id="KW-0378">Hydrolase</keyword>
<keyword evidence="20" id="KW-1185">Reference proteome</keyword>
<dbReference type="PROSITE" id="PS51198">
    <property type="entry name" value="UVRD_HELICASE_ATP_BIND"/>
    <property type="match status" value="1"/>
</dbReference>
<keyword evidence="10 15" id="KW-0238">DNA-binding</keyword>
<evidence type="ECO:0000256" key="8">
    <source>
        <dbReference type="ARBA" id="ARBA00022840"/>
    </source>
</evidence>
<evidence type="ECO:0000256" key="9">
    <source>
        <dbReference type="ARBA" id="ARBA00022842"/>
    </source>
</evidence>
<comment type="similarity">
    <text evidence="15">Belongs to the helicase family. UvrD subfamily.</text>
</comment>
<feature type="binding site" evidence="15">
    <location>
        <position position="1098"/>
    </location>
    <ligand>
        <name>Mg(2+)</name>
        <dbReference type="ChEBI" id="CHEBI:18420"/>
    </ligand>
</feature>
<evidence type="ECO:0000256" key="14">
    <source>
        <dbReference type="ARBA" id="ARBA00048988"/>
    </source>
</evidence>
<comment type="domain">
    <text evidence="15">The N-terminal DNA-binding domain is a ssDNA-dependent ATPase and has ATP-dependent 3'-5' helicase function. This domain interacts with RecC.</text>
</comment>
<dbReference type="NCBIfam" id="TIGR00609">
    <property type="entry name" value="recB"/>
    <property type="match status" value="1"/>
</dbReference>
<dbReference type="InterPro" id="IPR027417">
    <property type="entry name" value="P-loop_NTPase"/>
</dbReference>
<comment type="catalytic activity">
    <reaction evidence="14 15">
        <text>ATP + H2O = ADP + phosphate + H(+)</text>
        <dbReference type="Rhea" id="RHEA:13065"/>
        <dbReference type="ChEBI" id="CHEBI:15377"/>
        <dbReference type="ChEBI" id="CHEBI:15378"/>
        <dbReference type="ChEBI" id="CHEBI:30616"/>
        <dbReference type="ChEBI" id="CHEBI:43474"/>
        <dbReference type="ChEBI" id="CHEBI:456216"/>
        <dbReference type="EC" id="5.6.2.4"/>
    </reaction>
</comment>
<dbReference type="EC" id="3.1.11.5" evidence="15"/>
<dbReference type="Pfam" id="PF13361">
    <property type="entry name" value="UvrD_C"/>
    <property type="match status" value="1"/>
</dbReference>
<name>A0ABS1DPA4_RUBGE</name>
<accession>A0ABS1DPA4</accession>
<dbReference type="InterPro" id="IPR014016">
    <property type="entry name" value="UvrD-like_ATP-bd"/>
</dbReference>
<dbReference type="HAMAP" id="MF_01485">
    <property type="entry name" value="RecB"/>
    <property type="match status" value="1"/>
</dbReference>
<comment type="miscellaneous">
    <text evidence="15">In the RecBCD complex, RecB has a slow 3'-5' helicase, an exonuclease activity and loads RecA onto ssDNA, RecD has a fast 5'-3' helicase activity, while RecC stimulates the ATPase and processivity of the RecB helicase and contributes to recognition of the Chi site.</text>
</comment>
<dbReference type="Gene3D" id="1.10.3170.10">
    <property type="entry name" value="Recbcd, chain B, domain 2"/>
    <property type="match status" value="1"/>
</dbReference>
<evidence type="ECO:0000256" key="7">
    <source>
        <dbReference type="ARBA" id="ARBA00022839"/>
    </source>
</evidence>
<comment type="domain">
    <text evidence="15">The C-terminal domain has nuclease activity and interacts with RecD. It interacts with RecA, facilitating its loading onto ssDNA.</text>
</comment>
<dbReference type="InterPro" id="IPR014017">
    <property type="entry name" value="DNA_helicase_UvrD-like_C"/>
</dbReference>
<keyword evidence="3 15" id="KW-0547">Nucleotide-binding</keyword>
<evidence type="ECO:0000259" key="17">
    <source>
        <dbReference type="PROSITE" id="PS51198"/>
    </source>
</evidence>
<dbReference type="RefSeq" id="WP_200377845.1">
    <property type="nucleotide sequence ID" value="NZ_NRRU01000008.1"/>
</dbReference>
<keyword evidence="2 15" id="KW-0479">Metal-binding</keyword>
<evidence type="ECO:0000256" key="4">
    <source>
        <dbReference type="ARBA" id="ARBA00022763"/>
    </source>
</evidence>
<protein>
    <recommendedName>
        <fullName evidence="15">RecBCD enzyme subunit RecB</fullName>
        <ecNumber evidence="15">3.1.11.5</ecNumber>
        <ecNumber evidence="15">5.6.2.4</ecNumber>
    </recommendedName>
    <alternativeName>
        <fullName evidence="15">DNA 3'-5' helicase subunit RecB</fullName>
    </alternativeName>
    <alternativeName>
        <fullName evidence="15">Exonuclease V subunit RecB</fullName>
        <shortName evidence="15">ExoV subunit RecB</shortName>
    </alternativeName>
    <alternativeName>
        <fullName evidence="15">Helicase/nuclease RecBCD subunit RecB</fullName>
    </alternativeName>
</protein>
<feature type="domain" description="UvrD-like helicase ATP-binding" evidence="17">
    <location>
        <begin position="7"/>
        <end position="468"/>
    </location>
</feature>
<feature type="region of interest" description="DNA-binding and helicase activity, interacts with RecC" evidence="15">
    <location>
        <begin position="1"/>
        <end position="881"/>
    </location>
</feature>
<keyword evidence="8 15" id="KW-0067">ATP-binding</keyword>
<dbReference type="Gene3D" id="1.10.486.10">
    <property type="entry name" value="PCRA, domain 4"/>
    <property type="match status" value="1"/>
</dbReference>
<dbReference type="InterPro" id="IPR011604">
    <property type="entry name" value="PDDEXK-like_dom_sf"/>
</dbReference>
<evidence type="ECO:0000256" key="15">
    <source>
        <dbReference type="HAMAP-Rule" id="MF_01485"/>
    </source>
</evidence>
<keyword evidence="6 15" id="KW-0347">Helicase</keyword>
<comment type="catalytic activity">
    <reaction evidence="15">
        <text>Exonucleolytic cleavage (in the presence of ATP) in either 5'- to 3'- or 3'- to 5'-direction to yield 5'-phosphooligonucleotides.</text>
        <dbReference type="EC" id="3.1.11.5"/>
    </reaction>
</comment>
<evidence type="ECO:0000256" key="16">
    <source>
        <dbReference type="PROSITE-ProRule" id="PRU00560"/>
    </source>
</evidence>
<dbReference type="SUPFAM" id="SSF52980">
    <property type="entry name" value="Restriction endonuclease-like"/>
    <property type="match status" value="1"/>
</dbReference>
<feature type="domain" description="UvrD-like helicase C-terminal" evidence="18">
    <location>
        <begin position="497"/>
        <end position="761"/>
    </location>
</feature>
<dbReference type="InterPro" id="IPR038726">
    <property type="entry name" value="PDDEXK_AddAB-type"/>
</dbReference>
<reference evidence="19" key="2">
    <citation type="journal article" date="2020" name="Microorganisms">
        <title>Osmotic Adaptation and Compatible Solute Biosynthesis of Phototrophic Bacteria as Revealed from Genome Analyses.</title>
        <authorList>
            <person name="Imhoff J.F."/>
            <person name="Rahn T."/>
            <person name="Kunzel S."/>
            <person name="Keller A."/>
            <person name="Neulinger S.C."/>
        </authorList>
    </citation>
    <scope>NUCLEOTIDE SEQUENCE</scope>
    <source>
        <strain evidence="19">IM 151</strain>
    </source>
</reference>
<dbReference type="PANTHER" id="PTHR11070:SF23">
    <property type="entry name" value="RECBCD ENZYME SUBUNIT RECB"/>
    <property type="match status" value="1"/>
</dbReference>
<feature type="binding site" evidence="16">
    <location>
        <begin position="28"/>
        <end position="35"/>
    </location>
    <ligand>
        <name>ATP</name>
        <dbReference type="ChEBI" id="CHEBI:30616"/>
    </ligand>
</feature>
<dbReference type="Gene3D" id="3.90.320.10">
    <property type="match status" value="1"/>
</dbReference>
<dbReference type="PROSITE" id="PS51217">
    <property type="entry name" value="UVRD_HELICASE_CTER"/>
    <property type="match status" value="1"/>
</dbReference>
<evidence type="ECO:0000256" key="11">
    <source>
        <dbReference type="ARBA" id="ARBA00023204"/>
    </source>
</evidence>
<dbReference type="Proteomes" id="UP001041814">
    <property type="component" value="Unassembled WGS sequence"/>
</dbReference>
<evidence type="ECO:0000256" key="5">
    <source>
        <dbReference type="ARBA" id="ARBA00022801"/>
    </source>
</evidence>
<evidence type="ECO:0000256" key="1">
    <source>
        <dbReference type="ARBA" id="ARBA00022722"/>
    </source>
</evidence>
<keyword evidence="9 15" id="KW-0460">Magnesium</keyword>
<dbReference type="Gene3D" id="3.40.50.300">
    <property type="entry name" value="P-loop containing nucleotide triphosphate hydrolases"/>
    <property type="match status" value="2"/>
</dbReference>
<evidence type="ECO:0000313" key="20">
    <source>
        <dbReference type="Proteomes" id="UP001041814"/>
    </source>
</evidence>
<feature type="binding site" evidence="15">
    <location>
        <position position="986"/>
    </location>
    <ligand>
        <name>Mg(2+)</name>
        <dbReference type="ChEBI" id="CHEBI:18420"/>
    </ligand>
</feature>
<evidence type="ECO:0000259" key="18">
    <source>
        <dbReference type="PROSITE" id="PS51217"/>
    </source>
</evidence>
<evidence type="ECO:0000256" key="12">
    <source>
        <dbReference type="ARBA" id="ARBA00023235"/>
    </source>
</evidence>
<evidence type="ECO:0000256" key="13">
    <source>
        <dbReference type="ARBA" id="ARBA00034617"/>
    </source>
</evidence>
<keyword evidence="7 15" id="KW-0269">Exonuclease</keyword>
<sequence length="1215" mass="131382">MNAFTPAAVARPLDVFACPLDGIALVEASAGTGKTWNLCGLVLRLLLEKRLELQQVLVVTFTNAATAELRERIRARLVDVLAALDGHAAALADPFVAGLLQALRRPGVELADAEMHQRIERALQTFDEASIFTIHGFCQRALADTPFASAMPMQLELADDAALRREVVLDFWRRRVAGEGLSPALAALLLSRGDTPEKWTELLRRRGARPLARLVWPEALDAPAGGGDTTVLDALFADARSLWRGERERILAIVHEALPRLPANIYKADSVAAAARAWDQITAAPQALLAPPAKAVEKAPLLGKTRLKPKKDQAPPAAHAFFELADALLEALAATRAALEAERLRLLRDLLTEAPARLRELKRERRVVAFDDMLQNLHERLCSGHCPGLAAALRARFPAALIDEFQDTDPLQWAIFETVYGGGEAPLFLIGDPKQAIYSFRNADLHTYLAARERAGAHWTLAENQRSSAPLLDALNALFAQQPRAFMLEGLDYQRVGCGAKPRTPFADPGAGRAALELWQLPADDEGQPLAKPQAQARAAQACAAEIARLVAAGRRGDATLGARGLAAGDIAVLVRSHRQGWRMRQALAALGVGSVELSQASVFASPDAEDLERVLAAVLEPANAARLRAALATEAMGAEAAAIAALADDEAALSERVQRFAAYRETWFTRGVAVMLRRWMQDEGVAARLLARADGERRMTNWLHLAECLQRAAETGLAPEALQRWLHDERQAPGGDEETQLRLESDRNLVQIVTIHKSKGLEYPVVFCPFVWDGHPGGGASGEGQELHDADGRQLWVFGDAETDPGAADRAAVEQAAETLRLIYVALTRAVHRLVLVVGSYQCKRSSKESGKALIHWLVDDGASEPAAWLQARRTPEQIAAAWQAFAEANSPQVALRALPAGPGTPVAPERADPDKIQALAPPARIPPAWWIGSYSSLTQGLRHEGAALDHDGAERGARAAPPPGLAADDVLRFPRGAAAGECLHHLFEHADFADAARWPEAAARALKAQPPADGADSARLAPMLENLLGDVLATRLPGGVVLADLARGKRLAELEFSLPAPALRADALAAVLRDAGLPVPALAFSTLHGYLRGFMDLVFEHQGRCHVLDWKSNHLGWNAADYGPAPVAREVAAHGYQLQALLYLVALHRWQRARRSAYDPERHLGGAMVLFVRGVRPGWRNPDGSAAGVWSLRPDVALIERLSALFDAVEDLR</sequence>
<comment type="subunit">
    <text evidence="15">Heterotrimer of RecB, RecC and RecD. All subunits contribute to DNA-binding. Interacts with RecA.</text>
</comment>
<comment type="function">
    <text evidence="15">A helicase/nuclease that prepares dsDNA breaks (DSB) for recombinational DNA repair. Binds to DSBs and unwinds DNA via a highly rapid and processive ATP-dependent bidirectional helicase activity. Unwinds dsDNA until it encounters a Chi (crossover hotspot instigator) sequence from the 3' direction. Cuts ssDNA a few nucleotides 3' to the Chi site. The properties and activities of the enzyme are changed at Chi. The Chi-altered holoenzyme produces a long 3'-ssDNA overhang and facilitates RecA-binding to the ssDNA for homologous DNA recombination and repair. Holoenzyme degrades any linearized DNA that is unable to undergo homologous recombination. In the holoenzyme this subunit contributes ATPase, 3'-5' helicase, exonuclease activity and loads RecA onto ssDNA.</text>
</comment>
<dbReference type="InterPro" id="IPR011335">
    <property type="entry name" value="Restrct_endonuc-II-like"/>
</dbReference>
<keyword evidence="1 15" id="KW-0540">Nuclease</keyword>
<comment type="catalytic activity">
    <reaction evidence="13 15">
        <text>Couples ATP hydrolysis with the unwinding of duplex DNA by translocating in the 3'-5' direction.</text>
        <dbReference type="EC" id="5.6.2.4"/>
    </reaction>
</comment>
<dbReference type="PANTHER" id="PTHR11070">
    <property type="entry name" value="UVRD / RECB / PCRA DNA HELICASE FAMILY MEMBER"/>
    <property type="match status" value="1"/>
</dbReference>
<feature type="binding site" evidence="15">
    <location>
        <position position="1111"/>
    </location>
    <ligand>
        <name>Mg(2+)</name>
        <dbReference type="ChEBI" id="CHEBI:18420"/>
    </ligand>
</feature>